<comment type="caution">
    <text evidence="1">The sequence shown here is derived from an EMBL/GenBank/DDBJ whole genome shotgun (WGS) entry which is preliminary data.</text>
</comment>
<accession>A0ACB7S3B6</accession>
<organism evidence="1 2">
    <name type="scientific">Hyalomma asiaticum</name>
    <name type="common">Tick</name>
    <dbReference type="NCBI Taxonomy" id="266040"/>
    <lineage>
        <taxon>Eukaryota</taxon>
        <taxon>Metazoa</taxon>
        <taxon>Ecdysozoa</taxon>
        <taxon>Arthropoda</taxon>
        <taxon>Chelicerata</taxon>
        <taxon>Arachnida</taxon>
        <taxon>Acari</taxon>
        <taxon>Parasitiformes</taxon>
        <taxon>Ixodida</taxon>
        <taxon>Ixodoidea</taxon>
        <taxon>Ixodidae</taxon>
        <taxon>Hyalomminae</taxon>
        <taxon>Hyalomma</taxon>
    </lineage>
</organism>
<gene>
    <name evidence="1" type="ORF">HPB50_007046</name>
</gene>
<keyword evidence="2" id="KW-1185">Reference proteome</keyword>
<sequence>MRRGVGVARDTTLDLTLVGPGINATWCNTLESFGSDHYVLEIVIQEHTCERPRSARLTYWDRFRTQRRASGTSQCITDVSTWSAILFQHVADTTTDVEVEKSVPSCDVHYAKLWATKRKHETLLQT</sequence>
<dbReference type="Proteomes" id="UP000821845">
    <property type="component" value="Chromosome 6"/>
</dbReference>
<evidence type="ECO:0000313" key="1">
    <source>
        <dbReference type="EMBL" id="KAH6927682.1"/>
    </source>
</evidence>
<name>A0ACB7S3B6_HYAAI</name>
<evidence type="ECO:0000313" key="2">
    <source>
        <dbReference type="Proteomes" id="UP000821845"/>
    </source>
</evidence>
<proteinExistence type="predicted"/>
<dbReference type="EMBL" id="CM023486">
    <property type="protein sequence ID" value="KAH6927682.1"/>
    <property type="molecule type" value="Genomic_DNA"/>
</dbReference>
<reference evidence="1" key="1">
    <citation type="submission" date="2020-05" db="EMBL/GenBank/DDBJ databases">
        <title>Large-scale comparative analyses of tick genomes elucidate their genetic diversity and vector capacities.</title>
        <authorList>
            <person name="Jia N."/>
            <person name="Wang J."/>
            <person name="Shi W."/>
            <person name="Du L."/>
            <person name="Sun Y."/>
            <person name="Zhan W."/>
            <person name="Jiang J."/>
            <person name="Wang Q."/>
            <person name="Zhang B."/>
            <person name="Ji P."/>
            <person name="Sakyi L.B."/>
            <person name="Cui X."/>
            <person name="Yuan T."/>
            <person name="Jiang B."/>
            <person name="Yang W."/>
            <person name="Lam T.T.-Y."/>
            <person name="Chang Q."/>
            <person name="Ding S."/>
            <person name="Wang X."/>
            <person name="Zhu J."/>
            <person name="Ruan X."/>
            <person name="Zhao L."/>
            <person name="Wei J."/>
            <person name="Que T."/>
            <person name="Du C."/>
            <person name="Cheng J."/>
            <person name="Dai P."/>
            <person name="Han X."/>
            <person name="Huang E."/>
            <person name="Gao Y."/>
            <person name="Liu J."/>
            <person name="Shao H."/>
            <person name="Ye R."/>
            <person name="Li L."/>
            <person name="Wei W."/>
            <person name="Wang X."/>
            <person name="Wang C."/>
            <person name="Yang T."/>
            <person name="Huo Q."/>
            <person name="Li W."/>
            <person name="Guo W."/>
            <person name="Chen H."/>
            <person name="Zhou L."/>
            <person name="Ni X."/>
            <person name="Tian J."/>
            <person name="Zhou Y."/>
            <person name="Sheng Y."/>
            <person name="Liu T."/>
            <person name="Pan Y."/>
            <person name="Xia L."/>
            <person name="Li J."/>
            <person name="Zhao F."/>
            <person name="Cao W."/>
        </authorList>
    </citation>
    <scope>NUCLEOTIDE SEQUENCE</scope>
    <source>
        <strain evidence="1">Hyas-2018</strain>
    </source>
</reference>
<protein>
    <submittedName>
        <fullName evidence="1">Uncharacterized protein</fullName>
    </submittedName>
</protein>